<organism evidence="2 3">
    <name type="scientific">Solanum commersonii</name>
    <name type="common">Commerson's wild potato</name>
    <name type="synonym">Commerson's nightshade</name>
    <dbReference type="NCBI Taxonomy" id="4109"/>
    <lineage>
        <taxon>Eukaryota</taxon>
        <taxon>Viridiplantae</taxon>
        <taxon>Streptophyta</taxon>
        <taxon>Embryophyta</taxon>
        <taxon>Tracheophyta</taxon>
        <taxon>Spermatophyta</taxon>
        <taxon>Magnoliopsida</taxon>
        <taxon>eudicotyledons</taxon>
        <taxon>Gunneridae</taxon>
        <taxon>Pentapetalae</taxon>
        <taxon>asterids</taxon>
        <taxon>lamiids</taxon>
        <taxon>Solanales</taxon>
        <taxon>Solanaceae</taxon>
        <taxon>Solanoideae</taxon>
        <taxon>Solaneae</taxon>
        <taxon>Solanum</taxon>
    </lineage>
</organism>
<comment type="caution">
    <text evidence="2">The sequence shown here is derived from an EMBL/GenBank/DDBJ whole genome shotgun (WGS) entry which is preliminary data.</text>
</comment>
<proteinExistence type="predicted"/>
<gene>
    <name evidence="2" type="ORF">H5410_031418</name>
</gene>
<protein>
    <submittedName>
        <fullName evidence="2">Uncharacterized protein</fullName>
    </submittedName>
</protein>
<dbReference type="EMBL" id="JACXVP010000006">
    <property type="protein sequence ID" value="KAG5600048.1"/>
    <property type="molecule type" value="Genomic_DNA"/>
</dbReference>
<reference evidence="2 3" key="1">
    <citation type="submission" date="2020-09" db="EMBL/GenBank/DDBJ databases">
        <title>De no assembly of potato wild relative species, Solanum commersonii.</title>
        <authorList>
            <person name="Cho K."/>
        </authorList>
    </citation>
    <scope>NUCLEOTIDE SEQUENCE [LARGE SCALE GENOMIC DNA]</scope>
    <source>
        <strain evidence="2">LZ3.2</strain>
        <tissue evidence="2">Leaf</tissue>
    </source>
</reference>
<name>A0A9J5YK44_SOLCO</name>
<accession>A0A9J5YK44</accession>
<feature type="compositionally biased region" description="Basic and acidic residues" evidence="1">
    <location>
        <begin position="106"/>
        <end position="115"/>
    </location>
</feature>
<dbReference type="OrthoDB" id="1319308at2759"/>
<dbReference type="Proteomes" id="UP000824120">
    <property type="component" value="Chromosome 6"/>
</dbReference>
<dbReference type="AlphaFoldDB" id="A0A9J5YK44"/>
<feature type="region of interest" description="Disordered" evidence="1">
    <location>
        <begin position="75"/>
        <end position="115"/>
    </location>
</feature>
<evidence type="ECO:0000313" key="2">
    <source>
        <dbReference type="EMBL" id="KAG5600048.1"/>
    </source>
</evidence>
<evidence type="ECO:0000256" key="1">
    <source>
        <dbReference type="SAM" id="MobiDB-lite"/>
    </source>
</evidence>
<sequence>MINSTHVRIAEGRESGATSRNLFASNYGEVRDNCYEEGEIPKGQDLIEEEDEVLKHKRDIQENEDIEYKIQHISKAGDLSPRHTNSLKNGARKGKSVIPLHVKTRSGRDMDSSID</sequence>
<keyword evidence="3" id="KW-1185">Reference proteome</keyword>
<evidence type="ECO:0000313" key="3">
    <source>
        <dbReference type="Proteomes" id="UP000824120"/>
    </source>
</evidence>